<keyword evidence="3" id="KW-0732">Signal</keyword>
<dbReference type="GO" id="GO:0008010">
    <property type="term" value="F:structural constituent of chitin-based larval cuticle"/>
    <property type="evidence" value="ECO:0007669"/>
    <property type="project" value="TreeGrafter"/>
</dbReference>
<feature type="chain" id="PRO_5043640555" description="Cuticle protein 6" evidence="3">
    <location>
        <begin position="17"/>
        <end position="316"/>
    </location>
</feature>
<dbReference type="PANTHER" id="PTHR10380:SF196">
    <property type="entry name" value="CUTICULAR PROTEIN 72EA"/>
    <property type="match status" value="1"/>
</dbReference>
<evidence type="ECO:0000256" key="1">
    <source>
        <dbReference type="ARBA" id="ARBA00022460"/>
    </source>
</evidence>
<feature type="signal peptide" evidence="3">
    <location>
        <begin position="1"/>
        <end position="16"/>
    </location>
</feature>
<accession>A0AAV2S7L2</accession>
<evidence type="ECO:0000313" key="4">
    <source>
        <dbReference type="EMBL" id="CAL4171515.1"/>
    </source>
</evidence>
<proteinExistence type="predicted"/>
<dbReference type="Pfam" id="PF00379">
    <property type="entry name" value="Chitin_bind_4"/>
    <property type="match status" value="1"/>
</dbReference>
<comment type="caution">
    <text evidence="4">The sequence shown here is derived from an EMBL/GenBank/DDBJ whole genome shotgun (WGS) entry which is preliminary data.</text>
</comment>
<sequence>MNALVVIGLCALGANAQFFSGLHPYSAYTPNFLHSAAFTPAVASPITYAAAPVAYTTAAVAPVVAPTTRTHQYHAQDELGQYNFGYAGGPSSRAENRDAFGVVRGSYNYVDANGEVQTQSYVADALGFRVAATNLPVAPTAGDAPTLTAPEPVMETAEVAAARATHQKLYDEAAAAAAAAPDARKKRSVGSVAIHSAVSPLNFAYGFNSVHPYSSFPYTAPALTYTASHAVAPAAVAPAVTYAATAPAVTYAATHAVAPAAIAPAVTYAATHAVAQAAIAPAVTYAAAAPAVAATHDAELLRVENNPGHAVSYRVY</sequence>
<dbReference type="AlphaFoldDB" id="A0AAV2S7L2"/>
<name>A0AAV2S7L2_MEGNR</name>
<dbReference type="PROSITE" id="PS51155">
    <property type="entry name" value="CHIT_BIND_RR_2"/>
    <property type="match status" value="1"/>
</dbReference>
<dbReference type="Proteomes" id="UP001497623">
    <property type="component" value="Unassembled WGS sequence"/>
</dbReference>
<keyword evidence="5" id="KW-1185">Reference proteome</keyword>
<evidence type="ECO:0000313" key="5">
    <source>
        <dbReference type="Proteomes" id="UP001497623"/>
    </source>
</evidence>
<dbReference type="InterPro" id="IPR031311">
    <property type="entry name" value="CHIT_BIND_RR_consensus"/>
</dbReference>
<organism evidence="4 5">
    <name type="scientific">Meganyctiphanes norvegica</name>
    <name type="common">Northern krill</name>
    <name type="synonym">Thysanopoda norvegica</name>
    <dbReference type="NCBI Taxonomy" id="48144"/>
    <lineage>
        <taxon>Eukaryota</taxon>
        <taxon>Metazoa</taxon>
        <taxon>Ecdysozoa</taxon>
        <taxon>Arthropoda</taxon>
        <taxon>Crustacea</taxon>
        <taxon>Multicrustacea</taxon>
        <taxon>Malacostraca</taxon>
        <taxon>Eumalacostraca</taxon>
        <taxon>Eucarida</taxon>
        <taxon>Euphausiacea</taxon>
        <taxon>Euphausiidae</taxon>
        <taxon>Meganyctiphanes</taxon>
    </lineage>
</organism>
<dbReference type="InterPro" id="IPR000618">
    <property type="entry name" value="Insect_cuticle"/>
</dbReference>
<dbReference type="InterPro" id="IPR050468">
    <property type="entry name" value="Cuticle_Struct_Prot"/>
</dbReference>
<evidence type="ECO:0008006" key="6">
    <source>
        <dbReference type="Google" id="ProtNLM"/>
    </source>
</evidence>
<reference evidence="4 5" key="1">
    <citation type="submission" date="2024-05" db="EMBL/GenBank/DDBJ databases">
        <authorList>
            <person name="Wallberg A."/>
        </authorList>
    </citation>
    <scope>NUCLEOTIDE SEQUENCE [LARGE SCALE GENOMIC DNA]</scope>
</reference>
<dbReference type="PROSITE" id="PS00233">
    <property type="entry name" value="CHIT_BIND_RR_1"/>
    <property type="match status" value="1"/>
</dbReference>
<dbReference type="PANTHER" id="PTHR10380">
    <property type="entry name" value="CUTICLE PROTEIN"/>
    <property type="match status" value="1"/>
</dbReference>
<protein>
    <recommendedName>
        <fullName evidence="6">Cuticle protein 6</fullName>
    </recommendedName>
</protein>
<evidence type="ECO:0000256" key="3">
    <source>
        <dbReference type="SAM" id="SignalP"/>
    </source>
</evidence>
<keyword evidence="1 2" id="KW-0193">Cuticle</keyword>
<dbReference type="EMBL" id="CAXKWB010051510">
    <property type="protein sequence ID" value="CAL4171515.1"/>
    <property type="molecule type" value="Genomic_DNA"/>
</dbReference>
<gene>
    <name evidence="4" type="ORF">MNOR_LOCUS34134</name>
</gene>
<evidence type="ECO:0000256" key="2">
    <source>
        <dbReference type="PROSITE-ProRule" id="PRU00497"/>
    </source>
</evidence>
<dbReference type="GO" id="GO:0062129">
    <property type="term" value="C:chitin-based extracellular matrix"/>
    <property type="evidence" value="ECO:0007669"/>
    <property type="project" value="TreeGrafter"/>
</dbReference>